<dbReference type="AlphaFoldDB" id="A0AAD5RIN8"/>
<evidence type="ECO:0000313" key="4">
    <source>
        <dbReference type="Proteomes" id="UP001201980"/>
    </source>
</evidence>
<evidence type="ECO:0000256" key="1">
    <source>
        <dbReference type="ARBA" id="ARBA00006484"/>
    </source>
</evidence>
<gene>
    <name evidence="3" type="ORF">MKZ38_007215</name>
</gene>
<dbReference type="PRINTS" id="PR00081">
    <property type="entry name" value="GDHRDH"/>
</dbReference>
<evidence type="ECO:0000256" key="2">
    <source>
        <dbReference type="ARBA" id="ARBA00023002"/>
    </source>
</evidence>
<evidence type="ECO:0000313" key="3">
    <source>
        <dbReference type="EMBL" id="KAJ2894786.1"/>
    </source>
</evidence>
<organism evidence="3 4">
    <name type="scientific">Zalerion maritima</name>
    <dbReference type="NCBI Taxonomy" id="339359"/>
    <lineage>
        <taxon>Eukaryota</taxon>
        <taxon>Fungi</taxon>
        <taxon>Dikarya</taxon>
        <taxon>Ascomycota</taxon>
        <taxon>Pezizomycotina</taxon>
        <taxon>Sordariomycetes</taxon>
        <taxon>Lulworthiomycetidae</taxon>
        <taxon>Lulworthiales</taxon>
        <taxon>Lulworthiaceae</taxon>
        <taxon>Zalerion</taxon>
    </lineage>
</organism>
<dbReference type="InterPro" id="IPR036291">
    <property type="entry name" value="NAD(P)-bd_dom_sf"/>
</dbReference>
<dbReference type="EMBL" id="JAKWBI020000456">
    <property type="protein sequence ID" value="KAJ2894786.1"/>
    <property type="molecule type" value="Genomic_DNA"/>
</dbReference>
<reference evidence="3" key="1">
    <citation type="submission" date="2022-07" db="EMBL/GenBank/DDBJ databases">
        <title>Draft genome sequence of Zalerion maritima ATCC 34329, a (micro)plastics degrading marine fungus.</title>
        <authorList>
            <person name="Paco A."/>
            <person name="Goncalves M.F.M."/>
            <person name="Rocha-Santos T.A.P."/>
            <person name="Alves A."/>
        </authorList>
    </citation>
    <scope>NUCLEOTIDE SEQUENCE</scope>
    <source>
        <strain evidence="3">ATCC 34329</strain>
    </source>
</reference>
<dbReference type="GO" id="GO:0016491">
    <property type="term" value="F:oxidoreductase activity"/>
    <property type="evidence" value="ECO:0007669"/>
    <property type="project" value="UniProtKB-KW"/>
</dbReference>
<keyword evidence="4" id="KW-1185">Reference proteome</keyword>
<dbReference type="Pfam" id="PF00106">
    <property type="entry name" value="adh_short"/>
    <property type="match status" value="1"/>
</dbReference>
<protein>
    <submittedName>
        <fullName evidence="3">Uncharacterized protein</fullName>
    </submittedName>
</protein>
<proteinExistence type="inferred from homology"/>
<dbReference type="PANTHER" id="PTHR24320">
    <property type="entry name" value="RETINOL DEHYDROGENASE"/>
    <property type="match status" value="1"/>
</dbReference>
<comment type="caution">
    <text evidence="3">The sequence shown here is derived from an EMBL/GenBank/DDBJ whole genome shotgun (WGS) entry which is preliminary data.</text>
</comment>
<dbReference type="PANTHER" id="PTHR24320:SF283">
    <property type="entry name" value="RETINOL DEHYDROGENASE 11"/>
    <property type="match status" value="1"/>
</dbReference>
<dbReference type="InterPro" id="IPR002347">
    <property type="entry name" value="SDR_fam"/>
</dbReference>
<dbReference type="Proteomes" id="UP001201980">
    <property type="component" value="Unassembled WGS sequence"/>
</dbReference>
<sequence length="354" mass="37504">MASHPEFNSQTTADEVAAAFGSQIQGKTVVVTGVGPSSIGSTTALAIASKSPSMLILASRTESKLQAVAVEIKKKYPHVIVKTVLLDLASLDSVKAAASQVVSLTRQLDVLINNAGCSLGVRYPTKTPGGTVVDKQFFTNHLGTFLFTSLLLPSLAASGKNSAKGETRVVNLSSQGHRLSPIRFHDYQFALDAYDSSLPELERAVPGLPPKFTRTVDGFPGFLAYGQSKTANLLHAMELSKRLRSIGTNVVAFAVHPGSVDTELSRDLDKEGKATIDGILPKEAWKNLEQGSSTTLVAAFDPALSNVDVGDGTVSGYMTDCQLADDGAAAHGKDLNMSAKLWDESETMLKIKVL</sequence>
<comment type="similarity">
    <text evidence="1">Belongs to the short-chain dehydrogenases/reductases (SDR) family.</text>
</comment>
<accession>A0AAD5RIN8</accession>
<keyword evidence="2" id="KW-0560">Oxidoreductase</keyword>
<dbReference type="SUPFAM" id="SSF51735">
    <property type="entry name" value="NAD(P)-binding Rossmann-fold domains"/>
    <property type="match status" value="1"/>
</dbReference>
<dbReference type="Gene3D" id="3.40.50.720">
    <property type="entry name" value="NAD(P)-binding Rossmann-like Domain"/>
    <property type="match status" value="1"/>
</dbReference>
<name>A0AAD5RIN8_9PEZI</name>